<evidence type="ECO:0000313" key="8">
    <source>
        <dbReference type="Proteomes" id="UP000001822"/>
    </source>
</evidence>
<evidence type="ECO:0000256" key="3">
    <source>
        <dbReference type="ARBA" id="ARBA00022801"/>
    </source>
</evidence>
<evidence type="ECO:0000256" key="5">
    <source>
        <dbReference type="SAM" id="SignalP"/>
    </source>
</evidence>
<evidence type="ECO:0000259" key="6">
    <source>
        <dbReference type="PROSITE" id="PS51935"/>
    </source>
</evidence>
<dbReference type="KEGG" id="chu:CHU_1657"/>
<dbReference type="Pfam" id="PF00877">
    <property type="entry name" value="NLPC_P60"/>
    <property type="match status" value="1"/>
</dbReference>
<keyword evidence="5" id="KW-0732">Signal</keyword>
<dbReference type="GO" id="GO:0008234">
    <property type="term" value="F:cysteine-type peptidase activity"/>
    <property type="evidence" value="ECO:0007669"/>
    <property type="project" value="UniProtKB-KW"/>
</dbReference>
<dbReference type="AlphaFoldDB" id="A0A6N4SRJ2"/>
<keyword evidence="3 7" id="KW-0378">Hydrolase</keyword>
<feature type="signal peptide" evidence="5">
    <location>
        <begin position="1"/>
        <end position="22"/>
    </location>
</feature>
<feature type="chain" id="PRO_5026813475" evidence="5">
    <location>
        <begin position="23"/>
        <end position="186"/>
    </location>
</feature>
<evidence type="ECO:0000256" key="1">
    <source>
        <dbReference type="ARBA" id="ARBA00007074"/>
    </source>
</evidence>
<keyword evidence="4" id="KW-0788">Thiol protease</keyword>
<dbReference type="InterPro" id="IPR000064">
    <property type="entry name" value="NLP_P60_dom"/>
</dbReference>
<evidence type="ECO:0000313" key="7">
    <source>
        <dbReference type="EMBL" id="ABG58925.1"/>
    </source>
</evidence>
<sequence>MRLKVISLFVFAALFFAGFTTEMNSDGFQQVLDNTSNPTVKNQLERFQKGGIEKTVDTSEYSANEVIAYAKTFIGTPHVMGGVSKKGVDCSGLIMVAHKQAGVILPHSSHEQGRYGTVIPNVDSLKKGDLLFYYSSYSSSNFITHVGIYLGDGTFIHASNRSGVIITNTSDSYWKEKYLFATRFKN</sequence>
<dbReference type="RefSeq" id="WP_011585042.1">
    <property type="nucleotide sequence ID" value="NC_008255.1"/>
</dbReference>
<dbReference type="EMBL" id="CP000383">
    <property type="protein sequence ID" value="ABG58925.1"/>
    <property type="molecule type" value="Genomic_DNA"/>
</dbReference>
<name>A0A6N4SRJ2_CYTH3</name>
<dbReference type="InterPro" id="IPR038765">
    <property type="entry name" value="Papain-like_cys_pep_sf"/>
</dbReference>
<proteinExistence type="inferred from homology"/>
<organism evidence="7 8">
    <name type="scientific">Cytophaga hutchinsonii (strain ATCC 33406 / DSM 1761 / CIP 103989 / NBRC 15051 / NCIMB 9469 / D465)</name>
    <dbReference type="NCBI Taxonomy" id="269798"/>
    <lineage>
        <taxon>Bacteria</taxon>
        <taxon>Pseudomonadati</taxon>
        <taxon>Bacteroidota</taxon>
        <taxon>Cytophagia</taxon>
        <taxon>Cytophagales</taxon>
        <taxon>Cytophagaceae</taxon>
        <taxon>Cytophaga</taxon>
    </lineage>
</organism>
<dbReference type="GO" id="GO:0006508">
    <property type="term" value="P:proteolysis"/>
    <property type="evidence" value="ECO:0007669"/>
    <property type="project" value="UniProtKB-KW"/>
</dbReference>
<comment type="similarity">
    <text evidence="1">Belongs to the peptidase C40 family.</text>
</comment>
<evidence type="ECO:0000256" key="4">
    <source>
        <dbReference type="ARBA" id="ARBA00022807"/>
    </source>
</evidence>
<dbReference type="Gene3D" id="3.90.1720.10">
    <property type="entry name" value="endopeptidase domain like (from Nostoc punctiforme)"/>
    <property type="match status" value="1"/>
</dbReference>
<protein>
    <submittedName>
        <fullName evidence="7">Cell wall-associated hydrolase</fullName>
    </submittedName>
</protein>
<gene>
    <name evidence="7" type="primary">nlpC</name>
    <name evidence="7" type="ordered locus">CHU_1657</name>
</gene>
<keyword evidence="8" id="KW-1185">Reference proteome</keyword>
<dbReference type="SUPFAM" id="SSF54001">
    <property type="entry name" value="Cysteine proteinases"/>
    <property type="match status" value="1"/>
</dbReference>
<dbReference type="PANTHER" id="PTHR47053:SF1">
    <property type="entry name" value="MUREIN DD-ENDOPEPTIDASE MEPH-RELATED"/>
    <property type="match status" value="1"/>
</dbReference>
<dbReference type="Proteomes" id="UP000001822">
    <property type="component" value="Chromosome"/>
</dbReference>
<keyword evidence="2" id="KW-0645">Protease</keyword>
<reference evidence="7 8" key="1">
    <citation type="journal article" date="2007" name="Appl. Environ. Microbiol.">
        <title>Genome sequence of the cellulolytic gliding bacterium Cytophaga hutchinsonii.</title>
        <authorList>
            <person name="Xie G."/>
            <person name="Bruce D.C."/>
            <person name="Challacombe J.F."/>
            <person name="Chertkov O."/>
            <person name="Detter J.C."/>
            <person name="Gilna P."/>
            <person name="Han C.S."/>
            <person name="Lucas S."/>
            <person name="Misra M."/>
            <person name="Myers G.L."/>
            <person name="Richardson P."/>
            <person name="Tapia R."/>
            <person name="Thayer N."/>
            <person name="Thompson L.S."/>
            <person name="Brettin T.S."/>
            <person name="Henrissat B."/>
            <person name="Wilson D.B."/>
            <person name="McBride M.J."/>
        </authorList>
    </citation>
    <scope>NUCLEOTIDE SEQUENCE [LARGE SCALE GENOMIC DNA]</scope>
    <source>
        <strain evidence="8">ATCC 33406 / DSM 1761 / CIP 103989 / NBRC 15051 / NCIMB 9469 / D465</strain>
    </source>
</reference>
<dbReference type="InterPro" id="IPR051202">
    <property type="entry name" value="Peptidase_C40"/>
</dbReference>
<dbReference type="PROSITE" id="PS51935">
    <property type="entry name" value="NLPC_P60"/>
    <property type="match status" value="1"/>
</dbReference>
<accession>A0A6N4SRJ2</accession>
<feature type="domain" description="NlpC/P60" evidence="6">
    <location>
        <begin position="60"/>
        <end position="185"/>
    </location>
</feature>
<dbReference type="PANTHER" id="PTHR47053">
    <property type="entry name" value="MUREIN DD-ENDOPEPTIDASE MEPH-RELATED"/>
    <property type="match status" value="1"/>
</dbReference>
<dbReference type="OrthoDB" id="9807055at2"/>
<evidence type="ECO:0000256" key="2">
    <source>
        <dbReference type="ARBA" id="ARBA00022670"/>
    </source>
</evidence>